<dbReference type="InterPro" id="IPR011009">
    <property type="entry name" value="Kinase-like_dom_sf"/>
</dbReference>
<gene>
    <name evidence="11" type="ORF">LtaPh_3120000</name>
</gene>
<feature type="region of interest" description="Disordered" evidence="9">
    <location>
        <begin position="925"/>
        <end position="963"/>
    </location>
</feature>
<evidence type="ECO:0000256" key="3">
    <source>
        <dbReference type="ARBA" id="ARBA00022679"/>
    </source>
</evidence>
<evidence type="ECO:0000256" key="8">
    <source>
        <dbReference type="ARBA" id="ARBA00048679"/>
    </source>
</evidence>
<feature type="region of interest" description="Disordered" evidence="9">
    <location>
        <begin position="2159"/>
        <end position="2201"/>
    </location>
</feature>
<dbReference type="Pfam" id="PF00069">
    <property type="entry name" value="Pkinase"/>
    <property type="match status" value="2"/>
</dbReference>
<dbReference type="SMART" id="SM00220">
    <property type="entry name" value="S_TKc"/>
    <property type="match status" value="1"/>
</dbReference>
<accession>A0A640KNH6</accession>
<keyword evidence="2" id="KW-0723">Serine/threonine-protein kinase</keyword>
<name>A0A640KNH6_LEITA</name>
<feature type="compositionally biased region" description="Low complexity" evidence="9">
    <location>
        <begin position="2042"/>
        <end position="2062"/>
    </location>
</feature>
<dbReference type="VEuPathDB" id="TriTrypDB:LtaPh_3120000"/>
<feature type="region of interest" description="Disordered" evidence="9">
    <location>
        <begin position="1842"/>
        <end position="1891"/>
    </location>
</feature>
<feature type="domain" description="Protein kinase" evidence="10">
    <location>
        <begin position="1157"/>
        <end position="1626"/>
    </location>
</feature>
<dbReference type="OrthoDB" id="347657at2759"/>
<feature type="compositionally biased region" description="Polar residues" evidence="9">
    <location>
        <begin position="1"/>
        <end position="19"/>
    </location>
</feature>
<feature type="region of interest" description="Disordered" evidence="9">
    <location>
        <begin position="1341"/>
        <end position="1360"/>
    </location>
</feature>
<organism evidence="11 12">
    <name type="scientific">Leishmania tarentolae</name>
    <name type="common">Sauroleishmania tarentolae</name>
    <dbReference type="NCBI Taxonomy" id="5689"/>
    <lineage>
        <taxon>Eukaryota</taxon>
        <taxon>Discoba</taxon>
        <taxon>Euglenozoa</taxon>
        <taxon>Kinetoplastea</taxon>
        <taxon>Metakinetoplastina</taxon>
        <taxon>Trypanosomatida</taxon>
        <taxon>Trypanosomatidae</taxon>
        <taxon>Leishmaniinae</taxon>
        <taxon>Leishmania</taxon>
        <taxon>lizard Leishmania</taxon>
    </lineage>
</organism>
<dbReference type="EC" id="2.7.11.1" evidence="1"/>
<dbReference type="SUPFAM" id="SSF50729">
    <property type="entry name" value="PH domain-like"/>
    <property type="match status" value="1"/>
</dbReference>
<dbReference type="InterPro" id="IPR050236">
    <property type="entry name" value="Ser_Thr_kinase_AGC"/>
</dbReference>
<dbReference type="EMBL" id="BLBS01000047">
    <property type="protein sequence ID" value="GET91153.1"/>
    <property type="molecule type" value="Genomic_DNA"/>
</dbReference>
<dbReference type="InterPro" id="IPR000719">
    <property type="entry name" value="Prot_kinase_dom"/>
</dbReference>
<evidence type="ECO:0000256" key="4">
    <source>
        <dbReference type="ARBA" id="ARBA00022741"/>
    </source>
</evidence>
<dbReference type="Gene3D" id="1.10.510.10">
    <property type="entry name" value="Transferase(Phosphotransferase) domain 1"/>
    <property type="match status" value="2"/>
</dbReference>
<evidence type="ECO:0000256" key="1">
    <source>
        <dbReference type="ARBA" id="ARBA00012513"/>
    </source>
</evidence>
<comment type="catalytic activity">
    <reaction evidence="7">
        <text>L-threonyl-[protein] + ATP = O-phospho-L-threonyl-[protein] + ADP + H(+)</text>
        <dbReference type="Rhea" id="RHEA:46608"/>
        <dbReference type="Rhea" id="RHEA-COMP:11060"/>
        <dbReference type="Rhea" id="RHEA-COMP:11605"/>
        <dbReference type="ChEBI" id="CHEBI:15378"/>
        <dbReference type="ChEBI" id="CHEBI:30013"/>
        <dbReference type="ChEBI" id="CHEBI:30616"/>
        <dbReference type="ChEBI" id="CHEBI:61977"/>
        <dbReference type="ChEBI" id="CHEBI:456216"/>
        <dbReference type="EC" id="2.7.11.1"/>
    </reaction>
</comment>
<keyword evidence="4" id="KW-0547">Nucleotide-binding</keyword>
<keyword evidence="3" id="KW-0808">Transferase</keyword>
<evidence type="ECO:0000256" key="2">
    <source>
        <dbReference type="ARBA" id="ARBA00022527"/>
    </source>
</evidence>
<evidence type="ECO:0000256" key="6">
    <source>
        <dbReference type="ARBA" id="ARBA00022840"/>
    </source>
</evidence>
<feature type="region of interest" description="Disordered" evidence="9">
    <location>
        <begin position="1"/>
        <end position="24"/>
    </location>
</feature>
<dbReference type="PANTHER" id="PTHR24356:SF163">
    <property type="entry name" value="3-PHOSPHOINOSITIDE-DEPENDENT PROTEIN KINASE 1-RELATED"/>
    <property type="match status" value="1"/>
</dbReference>
<feature type="compositionally biased region" description="Acidic residues" evidence="9">
    <location>
        <begin position="926"/>
        <end position="939"/>
    </location>
</feature>
<dbReference type="PROSITE" id="PS00108">
    <property type="entry name" value="PROTEIN_KINASE_ST"/>
    <property type="match status" value="1"/>
</dbReference>
<sequence length="2246" mass="237772">MTAKPSSHQEPLSGGSNSPKKPERCRRCYQGASWCEQVLSTPLVRETVINEEEISLSHARRVCTSDVHLGTTQAVCTRRPASPEVTDVVSLPTSQLPREPLCLRNPVDAAALVPLNATRRTSPRATATDTAAASSNSVDPSKITMASAASCTGHNDGNTECSRHSRTSSLLHFSPRIHYDVNRESIETDAALQISRAAISPSLLCSHTSSLATPRALPSHLLSSRGTISIPLTKPRAGHLHSEGARSSSPTGACGGGAASIISDALALTPEKPDHSPLHTLPSEEGAYMPVLSTFITTQCTVPPITAAQAEKQDANTRGSSVPRVPRIRLPIAYTVSVSDSEPSLASIPALGYGPRNTLHHCSLTSARSTRSTRSARNSNRCTSTLRNGEASLKELFPTLPDELYLTRDRLCISQDSKRRLGTGAYAVVQQAELYPPGVDAPRIFTPTSESVMSTSIPSTPRFSPAKGHASIHSFSSIAAAVGSRENVVGVRNGGRCGAEQTGRPASVALTSKTTSNIHFRTVSTLSSDSVTTSALPLHQQPYNEQTASFYNGVDDMVRWSSAVESAKDLPWGHRLSFHDDPTLSINTMQTTVLSSTSASHATPVFDAVSTESSECQHIDSQSPPSERHLHHKTTVVTSMDFNCQTHNDLQLPAMPGLGLGHHPRLCVGWRKSLPASSGDLSSRDCGTVTAVDDADESTARADICEEGHDHLTRSIASVCPSKGEGETVDGGIDAGTQYSTTSSTGRGTFDLPQLPVEGGGTYRSSSTCIWHRVACEPGEASGGSGLRMCPSFTSRATHRDTIGTASTAVVEGQQTSCCEIVAPPVTVDADVHRFQLRTAHLVSSKPVDDIDASYHTTQNAAMVEADTSDKEQAEGYHCLPSVLSGSLEEGASNDVQPTTVLPVKAIHIDPSLSHTDECCDTELATAEEEEEDEGWEDAPAEKTSGVPESRGPKLPRQRLQGGLEMSGSSFLVSISYSERDLTCNGAGKEMLMAQQAAKGVIRETQEKQQCAVGQKSEETANIPGAGLPLVRQGHDRDPAGSEAPNETRSHGEAATTTSTGAVLPAAVGEVERIAQCFTHLGTDTPTMAPAAKTKGAHAGVFCPCTHVRGGAGANEILEEHVTLSSTSSSWTASGPTPTGDSTAASAMLATSTTKPGNIGDALASGSTTNTLQSSLEFLRTPVCNHDMDPLMVPDALSSSVVPFRAVASKAIEKMDLTCNAMKLNAFHNELRMASRLRHPCLVNIFGVAEDDEHFYLVMDLAEKGNLAQYQQRFGLKATREMAPQFTADVVLALEYLGDGSLHSYQVTPPSDITDDILPQDQKHCTSRALDMRGDVSVGSTVEPRVLPGSLSTNPPLQAPQTASAATVSKRLSLSAPIIPTLLSQHTSVTDLVDKVGADGRGSAFAMDLAPRELISEPSKSPLRTSPTDFGQELPVPAHAVTLPRQQGDHGKSLVQRDSIIVHRDLKPENLLLTWDYRVKLADFGDACFYGDDEANSFGGTPSYISPEVFARCKASPYSDLWALGCVLYELLVGERLFSGSLVDVGTAVQKFKPEALLFPDMLTSATAGSSVANETSAGERGSGAGAGISEAAKDLVRQLLQPIPEERLGSWERGGFDALKAHPFFADINWAKLLETTNRTAMNLNYRAQLDEYLEPTESVVYGSPVKLLRTLEGGRSKEHGSTKRGTMNSRSTQMVLVMVLTDAPRLLLVNLDLHAVQLEIPLSTELRVSVLRTECFTITAPIDDVLRSSSTSVSGSLLPPTVIAGTNPMPSSSDFSATTANTITYTFYDCSRRADLWGVKIHQLQSMCSMKRESGNAAVRSLPRLYSTPVVSMNGGAFHLPPSSASSQQLQHTKRRDNPAFSPRARKRFLQWTRRTPRTMRSGSLSSLTISGSERSIGVSRDTQITAATSTLAAPSSDARITPAARAHTHATTFPHGSFSSQSSVFTVSSATAVTPGSSSVRLHSSDLPQPPSFTGTALPSHRLSATMTVTIASLTTSDPLRGSLNAWNANAGNMESSSCPKLPLESDCMQSDACAQPASLPSLSSTTSTSDNTPDVSPSKADLPVGSEDLPQCGGNVSEARWNVYSLTSTTSMCASTGALHALSASAGPTCTSSSVPESALGCSSSAGAATPHLTLCSGIGCGGDGFLANSLEGAHEAVSQGEGTPGPWNTPKHVDSDTGTPNVSRLPSVCRSDEEEGALEGGASIAVLAETTSASAGAATNLSLKRLQARQQYRRAKKTRKP</sequence>
<feature type="compositionally biased region" description="Polar residues" evidence="9">
    <location>
        <begin position="1350"/>
        <end position="1360"/>
    </location>
</feature>
<reference evidence="11" key="1">
    <citation type="submission" date="2019-11" db="EMBL/GenBank/DDBJ databases">
        <title>Leishmania tarentolae CDS.</title>
        <authorList>
            <person name="Goto Y."/>
            <person name="Yamagishi J."/>
        </authorList>
    </citation>
    <scope>NUCLEOTIDE SEQUENCE [LARGE SCALE GENOMIC DNA]</scope>
    <source>
        <strain evidence="11">Parrot Tar II</strain>
    </source>
</reference>
<evidence type="ECO:0000259" key="10">
    <source>
        <dbReference type="PROSITE" id="PS50011"/>
    </source>
</evidence>
<feature type="compositionally biased region" description="Low complexity" evidence="9">
    <location>
        <begin position="1842"/>
        <end position="1853"/>
    </location>
</feature>
<dbReference type="SUPFAM" id="SSF56112">
    <property type="entry name" value="Protein kinase-like (PK-like)"/>
    <property type="match status" value="2"/>
</dbReference>
<evidence type="ECO:0000256" key="9">
    <source>
        <dbReference type="SAM" id="MobiDB-lite"/>
    </source>
</evidence>
<dbReference type="GO" id="GO:0035556">
    <property type="term" value="P:intracellular signal transduction"/>
    <property type="evidence" value="ECO:0007669"/>
    <property type="project" value="TreeGrafter"/>
</dbReference>
<protein>
    <recommendedName>
        <fullName evidence="1">non-specific serine/threonine protein kinase</fullName>
        <ecNumber evidence="1">2.7.11.1</ecNumber>
    </recommendedName>
</protein>
<dbReference type="GO" id="GO:0004674">
    <property type="term" value="F:protein serine/threonine kinase activity"/>
    <property type="evidence" value="ECO:0007669"/>
    <property type="project" value="UniProtKB-KW"/>
</dbReference>
<proteinExistence type="predicted"/>
<keyword evidence="5 11" id="KW-0418">Kinase</keyword>
<dbReference type="GO" id="GO:0005524">
    <property type="term" value="F:ATP binding"/>
    <property type="evidence" value="ECO:0007669"/>
    <property type="project" value="UniProtKB-KW"/>
</dbReference>
<evidence type="ECO:0000256" key="7">
    <source>
        <dbReference type="ARBA" id="ARBA00047899"/>
    </source>
</evidence>
<evidence type="ECO:0000256" key="5">
    <source>
        <dbReference type="ARBA" id="ARBA00022777"/>
    </source>
</evidence>
<comment type="caution">
    <text evidence="11">The sequence shown here is derived from an EMBL/GenBank/DDBJ whole genome shotgun (WGS) entry which is preliminary data.</text>
</comment>
<dbReference type="PROSITE" id="PS50011">
    <property type="entry name" value="PROTEIN_KINASE_DOM"/>
    <property type="match status" value="1"/>
</dbReference>
<keyword evidence="12" id="KW-1185">Reference proteome</keyword>
<dbReference type="PANTHER" id="PTHR24356">
    <property type="entry name" value="SERINE/THREONINE-PROTEIN KINASE"/>
    <property type="match status" value="1"/>
</dbReference>
<comment type="catalytic activity">
    <reaction evidence="8">
        <text>L-seryl-[protein] + ATP = O-phospho-L-seryl-[protein] + ADP + H(+)</text>
        <dbReference type="Rhea" id="RHEA:17989"/>
        <dbReference type="Rhea" id="RHEA-COMP:9863"/>
        <dbReference type="Rhea" id="RHEA-COMP:11604"/>
        <dbReference type="ChEBI" id="CHEBI:15378"/>
        <dbReference type="ChEBI" id="CHEBI:29999"/>
        <dbReference type="ChEBI" id="CHEBI:30616"/>
        <dbReference type="ChEBI" id="CHEBI:83421"/>
        <dbReference type="ChEBI" id="CHEBI:456216"/>
        <dbReference type="EC" id="2.7.11.1"/>
    </reaction>
</comment>
<dbReference type="Proteomes" id="UP000419144">
    <property type="component" value="Unassembled WGS sequence"/>
</dbReference>
<evidence type="ECO:0000313" key="11">
    <source>
        <dbReference type="EMBL" id="GET91153.1"/>
    </source>
</evidence>
<dbReference type="InterPro" id="IPR008271">
    <property type="entry name" value="Ser/Thr_kinase_AS"/>
</dbReference>
<feature type="region of interest" description="Disordered" evidence="9">
    <location>
        <begin position="120"/>
        <end position="139"/>
    </location>
</feature>
<feature type="region of interest" description="Disordered" evidence="9">
    <location>
        <begin position="1010"/>
        <end position="1061"/>
    </location>
</feature>
<evidence type="ECO:0000313" key="12">
    <source>
        <dbReference type="Proteomes" id="UP000419144"/>
    </source>
</evidence>
<feature type="region of interest" description="Disordered" evidence="9">
    <location>
        <begin position="2042"/>
        <end position="2075"/>
    </location>
</feature>
<feature type="compositionally biased region" description="Low complexity" evidence="9">
    <location>
        <begin position="120"/>
        <end position="135"/>
    </location>
</feature>
<feature type="compositionally biased region" description="Basic and acidic residues" evidence="9">
    <location>
        <begin position="1033"/>
        <end position="1052"/>
    </location>
</feature>
<keyword evidence="6" id="KW-0067">ATP-binding</keyword>